<comment type="caution">
    <text evidence="2">The sequence shown here is derived from an EMBL/GenBank/DDBJ whole genome shotgun (WGS) entry which is preliminary data.</text>
</comment>
<proteinExistence type="predicted"/>
<evidence type="ECO:0000313" key="2">
    <source>
        <dbReference type="EMBL" id="KAJ4435069.1"/>
    </source>
</evidence>
<accession>A0ABQ8SLN3</accession>
<keyword evidence="3" id="KW-1185">Reference proteome</keyword>
<sequence length="84" mass="8720">MAGLCEGGKEPPGSLKANVDCASDGENSDELVNPADTDTLPSTSFGLAPMENRLWAVAELGPRDYVVILVDGSAMHVDSPSGSW</sequence>
<gene>
    <name evidence="2" type="ORF">ANN_23643</name>
</gene>
<reference evidence="2 3" key="1">
    <citation type="journal article" date="2022" name="Allergy">
        <title>Genome assembly and annotation of Periplaneta americana reveal a comprehensive cockroach allergen profile.</title>
        <authorList>
            <person name="Wang L."/>
            <person name="Xiong Q."/>
            <person name="Saelim N."/>
            <person name="Wang L."/>
            <person name="Nong W."/>
            <person name="Wan A.T."/>
            <person name="Shi M."/>
            <person name="Liu X."/>
            <person name="Cao Q."/>
            <person name="Hui J.H.L."/>
            <person name="Sookrung N."/>
            <person name="Leung T.F."/>
            <person name="Tungtrongchitr A."/>
            <person name="Tsui S.K.W."/>
        </authorList>
    </citation>
    <scope>NUCLEOTIDE SEQUENCE [LARGE SCALE GENOMIC DNA]</scope>
    <source>
        <strain evidence="2">PWHHKU_190912</strain>
    </source>
</reference>
<protein>
    <submittedName>
        <fullName evidence="2">Uncharacterized protein</fullName>
    </submittedName>
</protein>
<dbReference type="EMBL" id="JAJSOF020000025">
    <property type="protein sequence ID" value="KAJ4435069.1"/>
    <property type="molecule type" value="Genomic_DNA"/>
</dbReference>
<evidence type="ECO:0000313" key="3">
    <source>
        <dbReference type="Proteomes" id="UP001148838"/>
    </source>
</evidence>
<feature type="region of interest" description="Disordered" evidence="1">
    <location>
        <begin position="1"/>
        <end position="44"/>
    </location>
</feature>
<organism evidence="2 3">
    <name type="scientific">Periplaneta americana</name>
    <name type="common">American cockroach</name>
    <name type="synonym">Blatta americana</name>
    <dbReference type="NCBI Taxonomy" id="6978"/>
    <lineage>
        <taxon>Eukaryota</taxon>
        <taxon>Metazoa</taxon>
        <taxon>Ecdysozoa</taxon>
        <taxon>Arthropoda</taxon>
        <taxon>Hexapoda</taxon>
        <taxon>Insecta</taxon>
        <taxon>Pterygota</taxon>
        <taxon>Neoptera</taxon>
        <taxon>Polyneoptera</taxon>
        <taxon>Dictyoptera</taxon>
        <taxon>Blattodea</taxon>
        <taxon>Blattoidea</taxon>
        <taxon>Blattidae</taxon>
        <taxon>Blattinae</taxon>
        <taxon>Periplaneta</taxon>
    </lineage>
</organism>
<evidence type="ECO:0000256" key="1">
    <source>
        <dbReference type="SAM" id="MobiDB-lite"/>
    </source>
</evidence>
<dbReference type="Proteomes" id="UP001148838">
    <property type="component" value="Unassembled WGS sequence"/>
</dbReference>
<name>A0ABQ8SLN3_PERAM</name>